<dbReference type="Proteomes" id="UP000245212">
    <property type="component" value="Unassembled WGS sequence"/>
</dbReference>
<evidence type="ECO:0000256" key="1">
    <source>
        <dbReference type="SAM" id="SignalP"/>
    </source>
</evidence>
<keyword evidence="1" id="KW-0732">Signal</keyword>
<dbReference type="RefSeq" id="WP_109061612.1">
    <property type="nucleotide sequence ID" value="NZ_QETA01000003.1"/>
</dbReference>
<keyword evidence="3" id="KW-1185">Reference proteome</keyword>
<dbReference type="PROSITE" id="PS51257">
    <property type="entry name" value="PROKAR_LIPOPROTEIN"/>
    <property type="match status" value="1"/>
</dbReference>
<sequence>MKKTILLALVVGLAGCSDAMPEPNAATCAPGAYEEALAEIRSKSHRLAFTEECKSFQRAENMRKWEFKPSSPDRY</sequence>
<feature type="chain" id="PRO_5015896843" evidence="1">
    <location>
        <begin position="20"/>
        <end position="75"/>
    </location>
</feature>
<dbReference type="NCBIfam" id="TIGR04359">
    <property type="entry name" value="TrbK_RP4"/>
    <property type="match status" value="1"/>
</dbReference>
<evidence type="ECO:0000313" key="2">
    <source>
        <dbReference type="EMBL" id="PWF22997.1"/>
    </source>
</evidence>
<name>A0A2V1JX97_9BURK</name>
<reference evidence="3" key="1">
    <citation type="submission" date="2018-05" db="EMBL/GenBank/DDBJ databases">
        <authorList>
            <person name="Li Y."/>
        </authorList>
    </citation>
    <scope>NUCLEOTIDE SEQUENCE [LARGE SCALE GENOMIC DNA]</scope>
    <source>
        <strain evidence="3">3d-2-2</strain>
    </source>
</reference>
<feature type="signal peptide" evidence="1">
    <location>
        <begin position="1"/>
        <end position="19"/>
    </location>
</feature>
<accession>A0A2V1JX97</accession>
<protein>
    <submittedName>
        <fullName evidence="2">Entry exclusion lipoprotein TrbK</fullName>
    </submittedName>
</protein>
<evidence type="ECO:0000313" key="3">
    <source>
        <dbReference type="Proteomes" id="UP000245212"/>
    </source>
</evidence>
<dbReference type="EMBL" id="QETA01000003">
    <property type="protein sequence ID" value="PWF22997.1"/>
    <property type="molecule type" value="Genomic_DNA"/>
</dbReference>
<gene>
    <name evidence="2" type="primary">trbK</name>
    <name evidence="2" type="ORF">DD235_08280</name>
</gene>
<dbReference type="InterPro" id="IPR027584">
    <property type="entry name" value="TrbK_RP4"/>
</dbReference>
<organism evidence="2 3">
    <name type="scientific">Corticimicrobacter populi</name>
    <dbReference type="NCBI Taxonomy" id="2175229"/>
    <lineage>
        <taxon>Bacteria</taxon>
        <taxon>Pseudomonadati</taxon>
        <taxon>Pseudomonadota</taxon>
        <taxon>Betaproteobacteria</taxon>
        <taxon>Burkholderiales</taxon>
        <taxon>Alcaligenaceae</taxon>
        <taxon>Corticimicrobacter</taxon>
    </lineage>
</organism>
<comment type="caution">
    <text evidence="2">The sequence shown here is derived from an EMBL/GenBank/DDBJ whole genome shotgun (WGS) entry which is preliminary data.</text>
</comment>
<proteinExistence type="predicted"/>
<keyword evidence="2" id="KW-0449">Lipoprotein</keyword>
<dbReference type="AlphaFoldDB" id="A0A2V1JX97"/>